<accession>A0ACB1AY88</accession>
<comment type="caution">
    <text evidence="1">The sequence shown here is derived from an EMBL/GenBank/DDBJ whole genome shotgun (WGS) entry which is preliminary data.</text>
</comment>
<name>A0ACB1AY88_MELEN</name>
<organism evidence="1 2">
    <name type="scientific">Meloidogyne enterolobii</name>
    <name type="common">Root-knot nematode worm</name>
    <name type="synonym">Meloidogyne mayaguensis</name>
    <dbReference type="NCBI Taxonomy" id="390850"/>
    <lineage>
        <taxon>Eukaryota</taxon>
        <taxon>Metazoa</taxon>
        <taxon>Ecdysozoa</taxon>
        <taxon>Nematoda</taxon>
        <taxon>Chromadorea</taxon>
        <taxon>Rhabditida</taxon>
        <taxon>Tylenchina</taxon>
        <taxon>Tylenchomorpha</taxon>
        <taxon>Tylenchoidea</taxon>
        <taxon>Meloidogynidae</taxon>
        <taxon>Meloidogyninae</taxon>
        <taxon>Meloidogyne</taxon>
    </lineage>
</organism>
<keyword evidence="2" id="KW-1185">Reference proteome</keyword>
<gene>
    <name evidence="1" type="ORF">MENTE1834_LOCUS44012</name>
</gene>
<sequence>MTFQRGVFRDFYRFWHCCWHCCFWVVSYFRVHPDMLFSLLTSTCLNSEGQRRYTIGYISCGFLR</sequence>
<protein>
    <submittedName>
        <fullName evidence="1">Uncharacterized protein</fullName>
    </submittedName>
</protein>
<proteinExistence type="predicted"/>
<dbReference type="EMBL" id="CAVMJV010000130">
    <property type="protein sequence ID" value="CAK5108734.1"/>
    <property type="molecule type" value="Genomic_DNA"/>
</dbReference>
<reference evidence="1" key="1">
    <citation type="submission" date="2023-11" db="EMBL/GenBank/DDBJ databases">
        <authorList>
            <person name="Poullet M."/>
        </authorList>
    </citation>
    <scope>NUCLEOTIDE SEQUENCE</scope>
    <source>
        <strain evidence="1">E1834</strain>
    </source>
</reference>
<evidence type="ECO:0000313" key="1">
    <source>
        <dbReference type="EMBL" id="CAK5108734.1"/>
    </source>
</evidence>
<dbReference type="Proteomes" id="UP001497535">
    <property type="component" value="Unassembled WGS sequence"/>
</dbReference>
<evidence type="ECO:0000313" key="2">
    <source>
        <dbReference type="Proteomes" id="UP001497535"/>
    </source>
</evidence>